<protein>
    <recommendedName>
        <fullName evidence="3">DNA-binding protein</fullName>
    </recommendedName>
</protein>
<organism evidence="1 2">
    <name type="scientific">Streptomyces ardesiacus</name>
    <dbReference type="NCBI Taxonomy" id="285564"/>
    <lineage>
        <taxon>Bacteria</taxon>
        <taxon>Bacillati</taxon>
        <taxon>Actinomycetota</taxon>
        <taxon>Actinomycetes</taxon>
        <taxon>Kitasatosporales</taxon>
        <taxon>Streptomycetaceae</taxon>
        <taxon>Streptomyces</taxon>
    </lineage>
</organism>
<keyword evidence="2" id="KW-1185">Reference proteome</keyword>
<comment type="caution">
    <text evidence="1">The sequence shown here is derived from an EMBL/GenBank/DDBJ whole genome shotgun (WGS) entry which is preliminary data.</text>
</comment>
<proteinExistence type="predicted"/>
<sequence length="216" mass="24592">MTTYALRFEVQTPCDMAAVETNFYEHFDGTVAEAFGRALITVYVDGHDNGVSAAKHAAMEIQKRLDVIVCRMDRDLVDASEIARRINRSRENVRQLINGERHKGNAFPTPLGAPNGKKIWEWGIVNEWLRENLPDAADPERYLSRDETAEVDGWLVRWGTMPLDQHVRSEFFEITASQTRRPQPHNATRRASESWVTSWNVSRRVQAEALPSQTAG</sequence>
<dbReference type="EMBL" id="JBIVPC010000021">
    <property type="protein sequence ID" value="MFJ6040942.1"/>
    <property type="molecule type" value="Genomic_DNA"/>
</dbReference>
<dbReference type="Proteomes" id="UP001617907">
    <property type="component" value="Unassembled WGS sequence"/>
</dbReference>
<evidence type="ECO:0000313" key="1">
    <source>
        <dbReference type="EMBL" id="MFJ6040942.1"/>
    </source>
</evidence>
<evidence type="ECO:0008006" key="3">
    <source>
        <dbReference type="Google" id="ProtNLM"/>
    </source>
</evidence>
<reference evidence="1 2" key="1">
    <citation type="submission" date="2024-10" db="EMBL/GenBank/DDBJ databases">
        <title>The Natural Products Discovery Center: Release of the First 8490 Sequenced Strains for Exploring Actinobacteria Biosynthetic Diversity.</title>
        <authorList>
            <person name="Kalkreuter E."/>
            <person name="Kautsar S.A."/>
            <person name="Yang D."/>
            <person name="Bader C.D."/>
            <person name="Teijaro C.N."/>
            <person name="Fluegel L."/>
            <person name="Davis C.M."/>
            <person name="Simpson J.R."/>
            <person name="Lauterbach L."/>
            <person name="Steele A.D."/>
            <person name="Gui C."/>
            <person name="Meng S."/>
            <person name="Li G."/>
            <person name="Viehrig K."/>
            <person name="Ye F."/>
            <person name="Su P."/>
            <person name="Kiefer A.F."/>
            <person name="Nichols A."/>
            <person name="Cepeda A.J."/>
            <person name="Yan W."/>
            <person name="Fan B."/>
            <person name="Jiang Y."/>
            <person name="Adhikari A."/>
            <person name="Zheng C.-J."/>
            <person name="Schuster L."/>
            <person name="Cowan T.M."/>
            <person name="Smanski M.J."/>
            <person name="Chevrette M.G."/>
            <person name="De Carvalho L.P.S."/>
            <person name="Shen B."/>
        </authorList>
    </citation>
    <scope>NUCLEOTIDE SEQUENCE [LARGE SCALE GENOMIC DNA]</scope>
    <source>
        <strain evidence="1 2">NPDC093086</strain>
    </source>
</reference>
<evidence type="ECO:0000313" key="2">
    <source>
        <dbReference type="Proteomes" id="UP001617907"/>
    </source>
</evidence>
<name>A0ABW8HKA4_9ACTN</name>
<gene>
    <name evidence="1" type="ORF">ACIQFM_32390</name>
</gene>
<dbReference type="RefSeq" id="WP_350889236.1">
    <property type="nucleotide sequence ID" value="NZ_JBEOTR010000001.1"/>
</dbReference>
<accession>A0ABW8HKA4</accession>